<feature type="transmembrane region" description="Helical" evidence="1">
    <location>
        <begin position="138"/>
        <end position="160"/>
    </location>
</feature>
<feature type="transmembrane region" description="Helical" evidence="1">
    <location>
        <begin position="56"/>
        <end position="76"/>
    </location>
</feature>
<dbReference type="Gene3D" id="3.30.565.10">
    <property type="entry name" value="Histidine kinase-like ATPase, C-terminal domain"/>
    <property type="match status" value="1"/>
</dbReference>
<name>A0A1T4XW13_9MICO</name>
<evidence type="ECO:0008006" key="4">
    <source>
        <dbReference type="Google" id="ProtNLM"/>
    </source>
</evidence>
<evidence type="ECO:0000313" key="2">
    <source>
        <dbReference type="EMBL" id="SKA93388.1"/>
    </source>
</evidence>
<dbReference type="Proteomes" id="UP000189735">
    <property type="component" value="Unassembled WGS sequence"/>
</dbReference>
<feature type="transmembrane region" description="Helical" evidence="1">
    <location>
        <begin position="111"/>
        <end position="132"/>
    </location>
</feature>
<dbReference type="EMBL" id="FUYG01000004">
    <property type="protein sequence ID" value="SKA93388.1"/>
    <property type="molecule type" value="Genomic_DNA"/>
</dbReference>
<keyword evidence="1" id="KW-1133">Transmembrane helix</keyword>
<feature type="transmembrane region" description="Helical" evidence="1">
    <location>
        <begin position="88"/>
        <end position="104"/>
    </location>
</feature>
<organism evidence="2 3">
    <name type="scientific">Agreia bicolorata</name>
    <dbReference type="NCBI Taxonomy" id="110935"/>
    <lineage>
        <taxon>Bacteria</taxon>
        <taxon>Bacillati</taxon>
        <taxon>Actinomycetota</taxon>
        <taxon>Actinomycetes</taxon>
        <taxon>Micrococcales</taxon>
        <taxon>Microbacteriaceae</taxon>
        <taxon>Agreia</taxon>
    </lineage>
</organism>
<dbReference type="AlphaFoldDB" id="A0A1T4XW13"/>
<keyword evidence="1" id="KW-0812">Transmembrane</keyword>
<evidence type="ECO:0000256" key="1">
    <source>
        <dbReference type="SAM" id="Phobius"/>
    </source>
</evidence>
<dbReference type="SUPFAM" id="SSF55874">
    <property type="entry name" value="ATPase domain of HSP90 chaperone/DNA topoisomerase II/histidine kinase"/>
    <property type="match status" value="1"/>
</dbReference>
<feature type="transmembrane region" description="Helical" evidence="1">
    <location>
        <begin position="29"/>
        <end position="49"/>
    </location>
</feature>
<keyword evidence="1" id="KW-0472">Membrane</keyword>
<sequence length="380" mass="38812">MSSILLAAVAAIVFVLSVRDPVNAGEVGIGRAIVPVLSLAVLGAGAYVLQRRHGSLETVVALLIVCCAGFAYALSVDPLLAASQKSDSIVLSLPVVAATVSGVGRRSLASCLVVCGLSNVAMSSASVLGTAIGGREIVVDFTALGSLIAVFLLLIVLWAARRNAVQEAPALDRAAREQQSINEEARLLGHASSLLHDTVLGDLHAIAMLGPGPIPESHLAVIRRDLDLLARSDELLRATGGAAIPGLIESTSESMLTRTLARVGSRGLRVIVSGDVDELDTLDATAEEAIVAAIEQCLVNVVVHAGVSLAELAIVASGDEVTATITDAGRGFTVSATPADRLGLRLSVYDRMFGVGGSATVWSTPGAGTSVLLSVPKGLA</sequence>
<protein>
    <recommendedName>
        <fullName evidence="4">Signal transduction histidine kinase</fullName>
    </recommendedName>
</protein>
<reference evidence="3" key="1">
    <citation type="submission" date="2017-02" db="EMBL/GenBank/DDBJ databases">
        <authorList>
            <person name="Varghese N."/>
            <person name="Submissions S."/>
        </authorList>
    </citation>
    <scope>NUCLEOTIDE SEQUENCE [LARGE SCALE GENOMIC DNA]</scope>
    <source>
        <strain evidence="3">VKM Ac-2052</strain>
    </source>
</reference>
<evidence type="ECO:0000313" key="3">
    <source>
        <dbReference type="Proteomes" id="UP000189735"/>
    </source>
</evidence>
<proteinExistence type="predicted"/>
<gene>
    <name evidence="2" type="ORF">SAMN06295879_1685</name>
</gene>
<accession>A0A1T4XW13</accession>
<dbReference type="InterPro" id="IPR036890">
    <property type="entry name" value="HATPase_C_sf"/>
</dbReference>